<reference evidence="1 3" key="1">
    <citation type="submission" date="2014-11" db="EMBL/GenBank/DDBJ databases">
        <title>Genome sequence and analysis of novel Kurthia sp.</title>
        <authorList>
            <person name="Lawson J.N."/>
            <person name="Gonzalez J.E."/>
            <person name="Rinauldi L."/>
            <person name="Xuan Z."/>
            <person name="Firman A."/>
            <person name="Shaddox L."/>
            <person name="Trudeau A."/>
            <person name="Shah S."/>
            <person name="Reiman D."/>
        </authorList>
    </citation>
    <scope>NUCLEOTIDE SEQUENCE [LARGE SCALE GENOMIC DNA]</scope>
    <source>
        <strain evidence="1 3">3B1D</strain>
    </source>
</reference>
<dbReference type="InterPro" id="IPR016135">
    <property type="entry name" value="UBQ-conjugating_enzyme/RWD"/>
</dbReference>
<dbReference type="RefSeq" id="WP_126992146.1">
    <property type="nucleotide sequence ID" value="NZ_JTFC01000194.1"/>
</dbReference>
<proteinExistence type="predicted"/>
<protein>
    <submittedName>
        <fullName evidence="1">Uncharacterized protein</fullName>
    </submittedName>
</protein>
<dbReference type="Proteomes" id="UP000288623">
    <property type="component" value="Unassembled WGS sequence"/>
</dbReference>
<organism evidence="1 3">
    <name type="scientific">Candidatus Kurthia intestinigallinarum</name>
    <dbReference type="NCBI Taxonomy" id="1562256"/>
    <lineage>
        <taxon>Bacteria</taxon>
        <taxon>Bacillati</taxon>
        <taxon>Bacillota</taxon>
        <taxon>Bacilli</taxon>
        <taxon>Bacillales</taxon>
        <taxon>Caryophanaceae</taxon>
        <taxon>Kurthia</taxon>
    </lineage>
</organism>
<dbReference type="AlphaFoldDB" id="A0A433RNN1"/>
<name>A0A433RNN1_9BACL</name>
<dbReference type="SUPFAM" id="SSF54495">
    <property type="entry name" value="UBC-like"/>
    <property type="match status" value="1"/>
</dbReference>
<dbReference type="EMBL" id="JTFC01000194">
    <property type="protein sequence ID" value="RUS49735.1"/>
    <property type="molecule type" value="Genomic_DNA"/>
</dbReference>
<gene>
    <name evidence="2" type="ORF">QI30_19735</name>
    <name evidence="1" type="ORF">QI30_19925</name>
</gene>
<dbReference type="EMBL" id="JTFC01000209">
    <property type="protein sequence ID" value="RUS49507.1"/>
    <property type="molecule type" value="Genomic_DNA"/>
</dbReference>
<keyword evidence="3" id="KW-1185">Reference proteome</keyword>
<accession>A0A433RNN1</accession>
<evidence type="ECO:0000313" key="1">
    <source>
        <dbReference type="EMBL" id="RUS49507.1"/>
    </source>
</evidence>
<comment type="caution">
    <text evidence="1">The sequence shown here is derived from an EMBL/GenBank/DDBJ whole genome shotgun (WGS) entry which is preliminary data.</text>
</comment>
<dbReference type="OrthoDB" id="18359at2"/>
<sequence length="215" mass="24745">MNLKLIESFLFEYSEFRIKPTTTNNLVLEGDFERKLQFKDYASCKIAYSLSIQIPPDYPLKLPTIYENENRIANVPSNHINPDGSFCLGAPIRLKLVLKKSPEFKVFFESCVLPYLYAVTINQLTGEGFIFGELEHGDEGLISDFKNLFHLKSSKDVGQMLKILGSRKKAGNRMMCPCGCDERVTKCDYFSQVIKMRRLFSRIEWKEQFELIGGI</sequence>
<evidence type="ECO:0000313" key="2">
    <source>
        <dbReference type="EMBL" id="RUS49735.1"/>
    </source>
</evidence>
<evidence type="ECO:0000313" key="3">
    <source>
        <dbReference type="Proteomes" id="UP000288623"/>
    </source>
</evidence>